<comment type="caution">
    <text evidence="8">The sequence shown here is derived from an EMBL/GenBank/DDBJ whole genome shotgun (WGS) entry which is preliminary data.</text>
</comment>
<organism evidence="8 9">
    <name type="scientific">Thyridium curvatum</name>
    <dbReference type="NCBI Taxonomy" id="1093900"/>
    <lineage>
        <taxon>Eukaryota</taxon>
        <taxon>Fungi</taxon>
        <taxon>Dikarya</taxon>
        <taxon>Ascomycota</taxon>
        <taxon>Pezizomycotina</taxon>
        <taxon>Sordariomycetes</taxon>
        <taxon>Sordariomycetidae</taxon>
        <taxon>Thyridiales</taxon>
        <taxon>Thyridiaceae</taxon>
        <taxon>Thyridium</taxon>
    </lineage>
</organism>
<evidence type="ECO:0000256" key="4">
    <source>
        <dbReference type="ARBA" id="ARBA00023136"/>
    </source>
</evidence>
<dbReference type="InterPro" id="IPR049326">
    <property type="entry name" value="Rhodopsin_dom_fungi"/>
</dbReference>
<dbReference type="OrthoDB" id="3648173at2759"/>
<dbReference type="EMBL" id="SKBQ01000026">
    <property type="protein sequence ID" value="TPX14720.1"/>
    <property type="molecule type" value="Genomic_DNA"/>
</dbReference>
<evidence type="ECO:0000256" key="3">
    <source>
        <dbReference type="ARBA" id="ARBA00022989"/>
    </source>
</evidence>
<keyword evidence="9" id="KW-1185">Reference proteome</keyword>
<name>A0A507BDX8_9PEZI</name>
<dbReference type="Proteomes" id="UP000319257">
    <property type="component" value="Unassembled WGS sequence"/>
</dbReference>
<keyword evidence="3 6" id="KW-1133">Transmembrane helix</keyword>
<feature type="transmembrane region" description="Helical" evidence="6">
    <location>
        <begin position="190"/>
        <end position="210"/>
    </location>
</feature>
<keyword evidence="2 6" id="KW-0812">Transmembrane</keyword>
<feature type="transmembrane region" description="Helical" evidence="6">
    <location>
        <begin position="141"/>
        <end position="170"/>
    </location>
</feature>
<feature type="transmembrane region" description="Helical" evidence="6">
    <location>
        <begin position="110"/>
        <end position="129"/>
    </location>
</feature>
<evidence type="ECO:0000256" key="2">
    <source>
        <dbReference type="ARBA" id="ARBA00022692"/>
    </source>
</evidence>
<dbReference type="AlphaFoldDB" id="A0A507BDX8"/>
<dbReference type="Pfam" id="PF20684">
    <property type="entry name" value="Fung_rhodopsin"/>
    <property type="match status" value="1"/>
</dbReference>
<dbReference type="STRING" id="1093900.A0A507BDX8"/>
<keyword evidence="4 6" id="KW-0472">Membrane</keyword>
<feature type="domain" description="Rhodopsin" evidence="7">
    <location>
        <begin position="37"/>
        <end position="229"/>
    </location>
</feature>
<evidence type="ECO:0000259" key="7">
    <source>
        <dbReference type="Pfam" id="PF20684"/>
    </source>
</evidence>
<evidence type="ECO:0000256" key="5">
    <source>
        <dbReference type="ARBA" id="ARBA00038359"/>
    </source>
</evidence>
<dbReference type="InParanoid" id="A0A507BDX8"/>
<evidence type="ECO:0000313" key="9">
    <source>
        <dbReference type="Proteomes" id="UP000319257"/>
    </source>
</evidence>
<evidence type="ECO:0000256" key="6">
    <source>
        <dbReference type="SAM" id="Phobius"/>
    </source>
</evidence>
<comment type="similarity">
    <text evidence="5">Belongs to the SAT4 family.</text>
</comment>
<evidence type="ECO:0000256" key="1">
    <source>
        <dbReference type="ARBA" id="ARBA00004141"/>
    </source>
</evidence>
<evidence type="ECO:0000313" key="8">
    <source>
        <dbReference type="EMBL" id="TPX14720.1"/>
    </source>
</evidence>
<dbReference type="PANTHER" id="PTHR33048">
    <property type="entry name" value="PTH11-LIKE INTEGRAL MEMBRANE PROTEIN (AFU_ORTHOLOGUE AFUA_5G11245)"/>
    <property type="match status" value="1"/>
</dbReference>
<dbReference type="GeneID" id="41972562"/>
<reference evidence="8 9" key="1">
    <citation type="submission" date="2019-06" db="EMBL/GenBank/DDBJ databases">
        <title>Draft genome sequence of the filamentous fungus Phialemoniopsis curvata isolated from diesel fuel.</title>
        <authorList>
            <person name="Varaljay V.A."/>
            <person name="Lyon W.J."/>
            <person name="Crouch A.L."/>
            <person name="Drake C.E."/>
            <person name="Hollomon J.M."/>
            <person name="Nadeau L.J."/>
            <person name="Nunn H.S."/>
            <person name="Stevenson B.S."/>
            <person name="Bojanowski C.L."/>
            <person name="Crookes-Goodson W.J."/>
        </authorList>
    </citation>
    <scope>NUCLEOTIDE SEQUENCE [LARGE SCALE GENOMIC DNA]</scope>
    <source>
        <strain evidence="8 9">D216</strain>
    </source>
</reference>
<sequence length="230" mass="24618">MNSSDPAQTAGTGDNRGGSLIGAAVATVAISATFVGLRFYTRGVLIKTLGWPDWVILISLSSMTDRSKLFAIGHTVGQIEQVTLGGVGRPAASLDGDDIKRWLEAGYYTTLAYIASLLATKLSVLLLYLRILSSAYLHRTCYIAIGVTGLLGAWSFASNVAVCVPPAAWWDRESHPNAWCWPLSKAWSDVGIHVLTELIALALPLPYVSLLSMPLRQKIGVGCLFALGIL</sequence>
<dbReference type="InterPro" id="IPR052337">
    <property type="entry name" value="SAT4-like"/>
</dbReference>
<dbReference type="RefSeq" id="XP_030996431.1">
    <property type="nucleotide sequence ID" value="XM_031139601.1"/>
</dbReference>
<protein>
    <recommendedName>
        <fullName evidence="7">Rhodopsin domain-containing protein</fullName>
    </recommendedName>
</protein>
<accession>A0A507BDX8</accession>
<gene>
    <name evidence="8" type="ORF">E0L32_005115</name>
</gene>
<feature type="transmembrane region" description="Helical" evidence="6">
    <location>
        <begin position="20"/>
        <end position="37"/>
    </location>
</feature>
<proteinExistence type="inferred from homology"/>
<dbReference type="GO" id="GO:0016020">
    <property type="term" value="C:membrane"/>
    <property type="evidence" value="ECO:0007669"/>
    <property type="project" value="UniProtKB-SubCell"/>
</dbReference>
<comment type="subcellular location">
    <subcellularLocation>
        <location evidence="1">Membrane</location>
        <topology evidence="1">Multi-pass membrane protein</topology>
    </subcellularLocation>
</comment>
<dbReference type="PANTHER" id="PTHR33048:SF132">
    <property type="entry name" value="MEMBRANE PROTEIN, PUTATIVE (AFU_ORTHOLOGUE AFUA_6G07820)-RELATED"/>
    <property type="match status" value="1"/>
</dbReference>